<proteinExistence type="predicted"/>
<evidence type="ECO:0000313" key="2">
    <source>
        <dbReference type="Proteomes" id="UP000217211"/>
    </source>
</evidence>
<keyword evidence="2" id="KW-1185">Reference proteome</keyword>
<gene>
    <name evidence="1" type="ORF">SJ05684_c19860</name>
</gene>
<accession>A0A249PBY4</accession>
<dbReference type="Proteomes" id="UP000217211">
    <property type="component" value="Chromosome"/>
</dbReference>
<reference evidence="1 2" key="1">
    <citation type="submission" date="2017-08" db="EMBL/GenBank/DDBJ databases">
        <title>Multipartite genome sequences of Sinorhizobium species nodulating soybeans.</title>
        <authorList>
            <person name="Tian C.F."/>
        </authorList>
    </citation>
    <scope>NUCLEOTIDE SEQUENCE [LARGE SCALE GENOMIC DNA]</scope>
    <source>
        <strain evidence="1 2">CCBAU 05684</strain>
    </source>
</reference>
<organism evidence="1 2">
    <name type="scientific">Sinorhizobium sojae CCBAU 05684</name>
    <dbReference type="NCBI Taxonomy" id="716928"/>
    <lineage>
        <taxon>Bacteria</taxon>
        <taxon>Pseudomonadati</taxon>
        <taxon>Pseudomonadota</taxon>
        <taxon>Alphaproteobacteria</taxon>
        <taxon>Hyphomicrobiales</taxon>
        <taxon>Rhizobiaceae</taxon>
        <taxon>Sinorhizobium/Ensifer group</taxon>
        <taxon>Sinorhizobium</taxon>
    </lineage>
</organism>
<dbReference type="KEGG" id="esj:SJ05684_c19860"/>
<dbReference type="EMBL" id="CP023067">
    <property type="protein sequence ID" value="ASY63428.1"/>
    <property type="molecule type" value="Genomic_DNA"/>
</dbReference>
<evidence type="ECO:0000313" key="1">
    <source>
        <dbReference type="EMBL" id="ASY63428.1"/>
    </source>
</evidence>
<sequence length="37" mass="3780">MLSVKVSENAEGDVGEVAHIDVDTPEATIAAGGVLER</sequence>
<name>A0A249PBY4_9HYPH</name>
<protein>
    <submittedName>
        <fullName evidence="1">Uncharacterized protein</fullName>
    </submittedName>
</protein>
<dbReference type="AlphaFoldDB" id="A0A249PBY4"/>